<dbReference type="Proteomes" id="UP000299102">
    <property type="component" value="Unassembled WGS sequence"/>
</dbReference>
<dbReference type="PANTHER" id="PTHR21505:SF8">
    <property type="entry name" value="DPT-YFP REPRESSOR BY OVEREXPRESSION, ISOFORM D-RELATED"/>
    <property type="match status" value="1"/>
</dbReference>
<accession>A0A4C1Y5X5</accession>
<keyword evidence="3" id="KW-1185">Reference proteome</keyword>
<gene>
    <name evidence="2" type="ORF">EVAR_85725_1</name>
</gene>
<comment type="caution">
    <text evidence="2">The sequence shown here is derived from an EMBL/GenBank/DDBJ whole genome shotgun (WGS) entry which is preliminary data.</text>
</comment>
<evidence type="ECO:0000313" key="2">
    <source>
        <dbReference type="EMBL" id="GBP69957.1"/>
    </source>
</evidence>
<proteinExistence type="predicted"/>
<feature type="region of interest" description="Disordered" evidence="1">
    <location>
        <begin position="127"/>
        <end position="165"/>
    </location>
</feature>
<sequence>MVWLVVAGKSDNSTPLNMVELDDGRLNVNAVNRCCEVRSRLNPKKNKNGFPEANKDFVAKKIQSLRGSFRTELKKGSRSQRSGSGADENYVPSLWYYNLLLFTKDQELPTDSVSSIADFGILIEEENTEENEKGGTETGIISSMSQEPIKRETETSPWKARKKKPKDSQAEFLSVCTVTLRATSKELSEFDAAGINMAKKLARMDSAQAIFAESFINTVLLKGLLKKLTEDTDFCENGYTIRSSSSVQSDVSSIPSVEQRQFHSFIPVQQQQPLSNELREFY</sequence>
<dbReference type="EMBL" id="BGZK01001057">
    <property type="protein sequence ID" value="GBP69957.1"/>
    <property type="molecule type" value="Genomic_DNA"/>
</dbReference>
<dbReference type="AlphaFoldDB" id="A0A4C1Y5X5"/>
<dbReference type="PANTHER" id="PTHR21505">
    <property type="entry name" value="MADF DOMAIN-CONTAINING PROTEIN-RELATED"/>
    <property type="match status" value="1"/>
</dbReference>
<evidence type="ECO:0008006" key="4">
    <source>
        <dbReference type="Google" id="ProtNLM"/>
    </source>
</evidence>
<dbReference type="OrthoDB" id="6152242at2759"/>
<organism evidence="2 3">
    <name type="scientific">Eumeta variegata</name>
    <name type="common">Bagworm moth</name>
    <name type="synonym">Eumeta japonica</name>
    <dbReference type="NCBI Taxonomy" id="151549"/>
    <lineage>
        <taxon>Eukaryota</taxon>
        <taxon>Metazoa</taxon>
        <taxon>Ecdysozoa</taxon>
        <taxon>Arthropoda</taxon>
        <taxon>Hexapoda</taxon>
        <taxon>Insecta</taxon>
        <taxon>Pterygota</taxon>
        <taxon>Neoptera</taxon>
        <taxon>Endopterygota</taxon>
        <taxon>Lepidoptera</taxon>
        <taxon>Glossata</taxon>
        <taxon>Ditrysia</taxon>
        <taxon>Tineoidea</taxon>
        <taxon>Psychidae</taxon>
        <taxon>Oiketicinae</taxon>
        <taxon>Eumeta</taxon>
    </lineage>
</organism>
<protein>
    <recommendedName>
        <fullName evidence="4">MADF domain-containing protein</fullName>
    </recommendedName>
</protein>
<evidence type="ECO:0000313" key="3">
    <source>
        <dbReference type="Proteomes" id="UP000299102"/>
    </source>
</evidence>
<reference evidence="2 3" key="1">
    <citation type="journal article" date="2019" name="Commun. Biol.">
        <title>The bagworm genome reveals a unique fibroin gene that provides high tensile strength.</title>
        <authorList>
            <person name="Kono N."/>
            <person name="Nakamura H."/>
            <person name="Ohtoshi R."/>
            <person name="Tomita M."/>
            <person name="Numata K."/>
            <person name="Arakawa K."/>
        </authorList>
    </citation>
    <scope>NUCLEOTIDE SEQUENCE [LARGE SCALE GENOMIC DNA]</scope>
</reference>
<evidence type="ECO:0000256" key="1">
    <source>
        <dbReference type="SAM" id="MobiDB-lite"/>
    </source>
</evidence>
<name>A0A4C1Y5X5_EUMVA</name>